<dbReference type="InterPro" id="IPR036179">
    <property type="entry name" value="Ig-like_dom_sf"/>
</dbReference>
<evidence type="ECO:0000313" key="8">
    <source>
        <dbReference type="Proteomes" id="UP001501920"/>
    </source>
</evidence>
<gene>
    <name evidence="7" type="primary">PIGR</name>
</gene>
<reference evidence="7" key="2">
    <citation type="submission" date="2025-08" db="UniProtKB">
        <authorList>
            <consortium name="Ensembl"/>
        </authorList>
    </citation>
    <scope>IDENTIFICATION</scope>
</reference>
<reference evidence="7 8" key="1">
    <citation type="submission" date="2020-10" db="EMBL/GenBank/DDBJ databases">
        <title>Pygocentrus nattereri (red-bellied piranha) genome, fPygNat1, primary haplotype.</title>
        <authorList>
            <person name="Myers G."/>
            <person name="Meyer A."/>
            <person name="Karagic N."/>
            <person name="Pippel M."/>
            <person name="Winkler S."/>
            <person name="Tracey A."/>
            <person name="Wood J."/>
            <person name="Formenti G."/>
            <person name="Howe K."/>
            <person name="Fedrigo O."/>
            <person name="Jarvis E.D."/>
        </authorList>
    </citation>
    <scope>NUCLEOTIDE SEQUENCE [LARGE SCALE GENOMIC DNA]</scope>
</reference>
<evidence type="ECO:0000256" key="5">
    <source>
        <dbReference type="SAM" id="SignalP"/>
    </source>
</evidence>
<evidence type="ECO:0000259" key="6">
    <source>
        <dbReference type="PROSITE" id="PS50835"/>
    </source>
</evidence>
<dbReference type="AlphaFoldDB" id="A0AAR2KMU0"/>
<dbReference type="GO" id="GO:0005886">
    <property type="term" value="C:plasma membrane"/>
    <property type="evidence" value="ECO:0007669"/>
    <property type="project" value="TreeGrafter"/>
</dbReference>
<dbReference type="InterPro" id="IPR003599">
    <property type="entry name" value="Ig_sub"/>
</dbReference>
<feature type="compositionally biased region" description="Low complexity" evidence="4">
    <location>
        <begin position="285"/>
        <end position="298"/>
    </location>
</feature>
<keyword evidence="5" id="KW-0732">Signal</keyword>
<dbReference type="Gene3D" id="2.60.40.10">
    <property type="entry name" value="Immunoglobulins"/>
    <property type="match status" value="2"/>
</dbReference>
<evidence type="ECO:0000256" key="4">
    <source>
        <dbReference type="SAM" id="MobiDB-lite"/>
    </source>
</evidence>
<keyword evidence="3" id="KW-0472">Membrane</keyword>
<evidence type="ECO:0000256" key="3">
    <source>
        <dbReference type="ARBA" id="ARBA00023136"/>
    </source>
</evidence>
<proteinExistence type="predicted"/>
<dbReference type="Proteomes" id="UP001501920">
    <property type="component" value="Chromosome 19"/>
</dbReference>
<feature type="domain" description="Ig-like" evidence="6">
    <location>
        <begin position="125"/>
        <end position="206"/>
    </location>
</feature>
<dbReference type="CDD" id="cd05716">
    <property type="entry name" value="IgV_pIgR_like"/>
    <property type="match status" value="1"/>
</dbReference>
<dbReference type="SMART" id="SM00409">
    <property type="entry name" value="IG"/>
    <property type="match status" value="2"/>
</dbReference>
<evidence type="ECO:0000256" key="1">
    <source>
        <dbReference type="ARBA" id="ARBA00004370"/>
    </source>
</evidence>
<keyword evidence="2" id="KW-0812">Transmembrane</keyword>
<dbReference type="InterPro" id="IPR013106">
    <property type="entry name" value="Ig_V-set"/>
</dbReference>
<reference evidence="7" key="3">
    <citation type="submission" date="2025-09" db="UniProtKB">
        <authorList>
            <consortium name="Ensembl"/>
        </authorList>
    </citation>
    <scope>IDENTIFICATION</scope>
</reference>
<evidence type="ECO:0000256" key="2">
    <source>
        <dbReference type="ARBA" id="ARBA00022692"/>
    </source>
</evidence>
<organism evidence="7 8">
    <name type="scientific">Pygocentrus nattereri</name>
    <name type="common">Red-bellied piranha</name>
    <dbReference type="NCBI Taxonomy" id="42514"/>
    <lineage>
        <taxon>Eukaryota</taxon>
        <taxon>Metazoa</taxon>
        <taxon>Chordata</taxon>
        <taxon>Craniata</taxon>
        <taxon>Vertebrata</taxon>
        <taxon>Euteleostomi</taxon>
        <taxon>Actinopterygii</taxon>
        <taxon>Neopterygii</taxon>
        <taxon>Teleostei</taxon>
        <taxon>Ostariophysi</taxon>
        <taxon>Characiformes</taxon>
        <taxon>Characoidei</taxon>
        <taxon>Pygocentrus</taxon>
    </lineage>
</organism>
<sequence length="319" mass="35620">MHFYSLLSSLILFVLLLCISDSESLKTLKNLAVRHGGSLTIPCLYDEKYKSKRKYWCKGQDWLLCKIVASTNTSGRTSVTDHPTQNMFTVELNSLQDSGYYWCAVEISGGSDDGDYVYLTVSSDPAVSVINSRVSGQEGGGVSVQCLYRAEYKNKQIKWCRFKDKRCFLWGRTDTSQNSAVLVSDDRKGSVSVEMRGLQKSDAGWYWFSAGDVGFTVHLTVTERPSTTTPVTPVSATEKTSINETTSGLITNRGLQLIKSRNKKNEYIYFVLLCSETMTKNTETTTAELTTAPPAVTASEKENDTSKSGKIQYKYVKFR</sequence>
<protein>
    <recommendedName>
        <fullName evidence="6">Ig-like domain-containing protein</fullName>
    </recommendedName>
</protein>
<accession>A0AAR2KMU0</accession>
<keyword evidence="8" id="KW-1185">Reference proteome</keyword>
<dbReference type="GO" id="GO:0004888">
    <property type="term" value="F:transmembrane signaling receptor activity"/>
    <property type="evidence" value="ECO:0007669"/>
    <property type="project" value="TreeGrafter"/>
</dbReference>
<evidence type="ECO:0000313" key="7">
    <source>
        <dbReference type="Ensembl" id="ENSPNAP00000065615.1"/>
    </source>
</evidence>
<comment type="subcellular location">
    <subcellularLocation>
        <location evidence="1">Membrane</location>
    </subcellularLocation>
</comment>
<dbReference type="SUPFAM" id="SSF48726">
    <property type="entry name" value="Immunoglobulin"/>
    <property type="match status" value="2"/>
</dbReference>
<dbReference type="InterPro" id="IPR013783">
    <property type="entry name" value="Ig-like_fold"/>
</dbReference>
<dbReference type="Ensembl" id="ENSPNAT00000077790.1">
    <property type="protein sequence ID" value="ENSPNAP00000065615.1"/>
    <property type="gene ID" value="ENSPNAG00000031772.1"/>
</dbReference>
<name>A0AAR2KMU0_PYGNA</name>
<dbReference type="GeneTree" id="ENSGT00950000182977"/>
<feature type="signal peptide" evidence="5">
    <location>
        <begin position="1"/>
        <end position="24"/>
    </location>
</feature>
<dbReference type="PANTHER" id="PTHR11860:SF87">
    <property type="entry name" value="CMRF35-LIKE MOLECULE 8"/>
    <property type="match status" value="1"/>
</dbReference>
<dbReference type="PROSITE" id="PS50835">
    <property type="entry name" value="IG_LIKE"/>
    <property type="match status" value="2"/>
</dbReference>
<dbReference type="InterPro" id="IPR007110">
    <property type="entry name" value="Ig-like_dom"/>
</dbReference>
<feature type="region of interest" description="Disordered" evidence="4">
    <location>
        <begin position="285"/>
        <end position="307"/>
    </location>
</feature>
<feature type="domain" description="Ig-like" evidence="6">
    <location>
        <begin position="22"/>
        <end position="122"/>
    </location>
</feature>
<dbReference type="Pfam" id="PF07686">
    <property type="entry name" value="V-set"/>
    <property type="match status" value="2"/>
</dbReference>
<feature type="chain" id="PRO_5043759068" description="Ig-like domain-containing protein" evidence="5">
    <location>
        <begin position="25"/>
        <end position="319"/>
    </location>
</feature>
<dbReference type="PANTHER" id="PTHR11860">
    <property type="entry name" value="POLYMERIC-IMMUNOGLOBULIN RECEPTOR"/>
    <property type="match status" value="1"/>
</dbReference>
<dbReference type="InterPro" id="IPR050671">
    <property type="entry name" value="CD300_family_receptors"/>
</dbReference>